<protein>
    <recommendedName>
        <fullName evidence="3">Lectin-like protein BA14k</fullName>
    </recommendedName>
</protein>
<dbReference type="RefSeq" id="WP_026317527.1">
    <property type="nucleotide sequence ID" value="NZ_JBBMQO010000004.1"/>
</dbReference>
<feature type="signal peptide" evidence="8">
    <location>
        <begin position="1"/>
        <end position="28"/>
    </location>
</feature>
<comment type="similarity">
    <text evidence="2">Belongs to the BA14k family.</text>
</comment>
<evidence type="ECO:0000313" key="9">
    <source>
        <dbReference type="EMBL" id="MEM5501516.1"/>
    </source>
</evidence>
<gene>
    <name evidence="9" type="ORF">WNY59_07940</name>
</gene>
<feature type="region of interest" description="Disordered" evidence="7">
    <location>
        <begin position="106"/>
        <end position="128"/>
    </location>
</feature>
<keyword evidence="4" id="KW-1003">Cell membrane</keyword>
<proteinExistence type="inferred from homology"/>
<sequence length="179" mass="20084">MMKAVKTSLAALAVASTTLVPMATSAQAGERGFARYEGQRIQHCGPRDRHCRNDVRVRDRHRPDKVIVKRRDNSGNIAAGVLLGVVGGVILNEVVRSNQQPTYVRPQPQYRAPTHNSNVYPPAPSRSQPRVVQYEGGYASLEPWTAGWYEYCDDRYRSFNAKTGTYRGYDGKDHFCVAR</sequence>
<evidence type="ECO:0000256" key="3">
    <source>
        <dbReference type="ARBA" id="ARBA00020552"/>
    </source>
</evidence>
<accession>A0ABU9T753</accession>
<evidence type="ECO:0000256" key="2">
    <source>
        <dbReference type="ARBA" id="ARBA00010270"/>
    </source>
</evidence>
<evidence type="ECO:0000256" key="1">
    <source>
        <dbReference type="ARBA" id="ARBA00004167"/>
    </source>
</evidence>
<comment type="subcellular location">
    <subcellularLocation>
        <location evidence="1">Membrane</location>
        <topology evidence="1">Single-pass membrane protein</topology>
    </subcellularLocation>
</comment>
<dbReference type="Pfam" id="PF07886">
    <property type="entry name" value="BA14K"/>
    <property type="match status" value="1"/>
</dbReference>
<reference evidence="9 10" key="1">
    <citation type="submission" date="2024-03" db="EMBL/GenBank/DDBJ databases">
        <title>Community enrichment and isolation of bacterial strains for fucoidan degradation.</title>
        <authorList>
            <person name="Sichert A."/>
        </authorList>
    </citation>
    <scope>NUCLEOTIDE SEQUENCE [LARGE SCALE GENOMIC DNA]</scope>
    <source>
        <strain evidence="9 10">AS62</strain>
    </source>
</reference>
<organism evidence="9 10">
    <name type="scientific">Ahrensia kielensis</name>
    <dbReference type="NCBI Taxonomy" id="76980"/>
    <lineage>
        <taxon>Bacteria</taxon>
        <taxon>Pseudomonadati</taxon>
        <taxon>Pseudomonadota</taxon>
        <taxon>Alphaproteobacteria</taxon>
        <taxon>Hyphomicrobiales</taxon>
        <taxon>Ahrensiaceae</taxon>
        <taxon>Ahrensia</taxon>
    </lineage>
</organism>
<dbReference type="EMBL" id="JBBMQO010000004">
    <property type="protein sequence ID" value="MEM5501516.1"/>
    <property type="molecule type" value="Genomic_DNA"/>
</dbReference>
<evidence type="ECO:0000256" key="4">
    <source>
        <dbReference type="ARBA" id="ARBA00022475"/>
    </source>
</evidence>
<comment type="function">
    <text evidence="6">Has immunoglobulin-binding and hemagglutination properties, and can bind to mannose. Essential for virulence. May be involved in LPS biosynthesis or polysaccharide transport.</text>
</comment>
<evidence type="ECO:0000256" key="6">
    <source>
        <dbReference type="ARBA" id="ARBA00025321"/>
    </source>
</evidence>
<keyword evidence="5" id="KW-0430">Lectin</keyword>
<feature type="chain" id="PRO_5047182091" description="Lectin-like protein BA14k" evidence="8">
    <location>
        <begin position="29"/>
        <end position="179"/>
    </location>
</feature>
<evidence type="ECO:0000256" key="8">
    <source>
        <dbReference type="SAM" id="SignalP"/>
    </source>
</evidence>
<dbReference type="Proteomes" id="UP001477870">
    <property type="component" value="Unassembled WGS sequence"/>
</dbReference>
<comment type="caution">
    <text evidence="9">The sequence shown here is derived from an EMBL/GenBank/DDBJ whole genome shotgun (WGS) entry which is preliminary data.</text>
</comment>
<evidence type="ECO:0000313" key="10">
    <source>
        <dbReference type="Proteomes" id="UP001477870"/>
    </source>
</evidence>
<dbReference type="InterPro" id="IPR012413">
    <property type="entry name" value="BA14K"/>
</dbReference>
<evidence type="ECO:0000256" key="7">
    <source>
        <dbReference type="SAM" id="MobiDB-lite"/>
    </source>
</evidence>
<keyword evidence="4" id="KW-0472">Membrane</keyword>
<keyword evidence="10" id="KW-1185">Reference proteome</keyword>
<feature type="compositionally biased region" description="Polar residues" evidence="7">
    <location>
        <begin position="114"/>
        <end position="128"/>
    </location>
</feature>
<keyword evidence="8" id="KW-0732">Signal</keyword>
<name>A0ABU9T753_9HYPH</name>
<evidence type="ECO:0000256" key="5">
    <source>
        <dbReference type="ARBA" id="ARBA00022734"/>
    </source>
</evidence>